<sequence length="198" mass="23046">MTQIKNRSNWKVVQVVQNKRIWDVPEVDDVENEDLNILESLSAIEWMSTSRMTLYPGLTLIPQSLKDRLCVMSLTTSSTMWMNTCIISFPRTNFLETDAMFLEFADDLDNLVGGSLFVDDNLGEFNNGRKYIEVIKGDLQQSFVIDFSDQAMNRFVEHQMLTIFKEYRDDCHKHFKKYNDAKKVRANPTNLLVGRDKD</sequence>
<dbReference type="EMBL" id="SSTD01003661">
    <property type="protein sequence ID" value="TYK25893.1"/>
    <property type="molecule type" value="Genomic_DNA"/>
</dbReference>
<organism evidence="1 2">
    <name type="scientific">Cucumis melo var. makuwa</name>
    <name type="common">Oriental melon</name>
    <dbReference type="NCBI Taxonomy" id="1194695"/>
    <lineage>
        <taxon>Eukaryota</taxon>
        <taxon>Viridiplantae</taxon>
        <taxon>Streptophyta</taxon>
        <taxon>Embryophyta</taxon>
        <taxon>Tracheophyta</taxon>
        <taxon>Spermatophyta</taxon>
        <taxon>Magnoliopsida</taxon>
        <taxon>eudicotyledons</taxon>
        <taxon>Gunneridae</taxon>
        <taxon>Pentapetalae</taxon>
        <taxon>rosids</taxon>
        <taxon>fabids</taxon>
        <taxon>Cucurbitales</taxon>
        <taxon>Cucurbitaceae</taxon>
        <taxon>Benincaseae</taxon>
        <taxon>Cucumis</taxon>
    </lineage>
</organism>
<dbReference type="Proteomes" id="UP000321947">
    <property type="component" value="Unassembled WGS sequence"/>
</dbReference>
<comment type="caution">
    <text evidence="1">The sequence shown here is derived from an EMBL/GenBank/DDBJ whole genome shotgun (WGS) entry which is preliminary data.</text>
</comment>
<gene>
    <name evidence="1" type="ORF">E5676_scaffold436G001200</name>
</gene>
<accession>A0A5D3DQF1</accession>
<protein>
    <submittedName>
        <fullName evidence="1">Gamma-aminobutyrate transaminase POP2</fullName>
    </submittedName>
</protein>
<evidence type="ECO:0000313" key="1">
    <source>
        <dbReference type="EMBL" id="TYK25893.1"/>
    </source>
</evidence>
<reference evidence="1 2" key="1">
    <citation type="submission" date="2019-08" db="EMBL/GenBank/DDBJ databases">
        <title>Draft genome sequences of two oriental melons (Cucumis melo L. var makuwa).</title>
        <authorList>
            <person name="Kwon S.-Y."/>
        </authorList>
    </citation>
    <scope>NUCLEOTIDE SEQUENCE [LARGE SCALE GENOMIC DNA]</scope>
    <source>
        <strain evidence="2">cv. Chang Bougi</strain>
        <tissue evidence="1">Leaf</tissue>
    </source>
</reference>
<name>A0A5D3DQF1_CUCMM</name>
<evidence type="ECO:0000313" key="2">
    <source>
        <dbReference type="Proteomes" id="UP000321947"/>
    </source>
</evidence>
<dbReference type="AlphaFoldDB" id="A0A5D3DQF1"/>
<proteinExistence type="predicted"/>